<evidence type="ECO:0000313" key="3">
    <source>
        <dbReference type="Proteomes" id="UP001140217"/>
    </source>
</evidence>
<dbReference type="OrthoDB" id="20109at2759"/>
<dbReference type="GO" id="GO:0005655">
    <property type="term" value="C:nucleolar ribonuclease P complex"/>
    <property type="evidence" value="ECO:0007669"/>
    <property type="project" value="TreeGrafter"/>
</dbReference>
<name>A0A9W8LFM4_9FUNG</name>
<dbReference type="GO" id="GO:0006364">
    <property type="term" value="P:rRNA processing"/>
    <property type="evidence" value="ECO:0007669"/>
    <property type="project" value="InterPro"/>
</dbReference>
<dbReference type="GO" id="GO:0000172">
    <property type="term" value="C:ribonuclease MRP complex"/>
    <property type="evidence" value="ECO:0007669"/>
    <property type="project" value="TreeGrafter"/>
</dbReference>
<evidence type="ECO:0000313" key="2">
    <source>
        <dbReference type="EMBL" id="KAJ2776959.1"/>
    </source>
</evidence>
<accession>A0A9W8LFM4</accession>
<dbReference type="GO" id="GO:0005829">
    <property type="term" value="C:cytosol"/>
    <property type="evidence" value="ECO:0007669"/>
    <property type="project" value="TreeGrafter"/>
</dbReference>
<dbReference type="GO" id="GO:0000171">
    <property type="term" value="F:ribonuclease MRP activity"/>
    <property type="evidence" value="ECO:0007669"/>
    <property type="project" value="TreeGrafter"/>
</dbReference>
<dbReference type="AlphaFoldDB" id="A0A9W8LFM4"/>
<keyword evidence="2" id="KW-0378">Hydrolase</keyword>
<dbReference type="GO" id="GO:0004526">
    <property type="term" value="F:ribonuclease P activity"/>
    <property type="evidence" value="ECO:0007669"/>
    <property type="project" value="UniProtKB-EC"/>
</dbReference>
<gene>
    <name evidence="2" type="primary">POP3</name>
    <name evidence="2" type="ORF">H4R18_005398</name>
</gene>
<dbReference type="EMBL" id="JANBUL010000322">
    <property type="protein sequence ID" value="KAJ2776959.1"/>
    <property type="molecule type" value="Genomic_DNA"/>
</dbReference>
<feature type="compositionally biased region" description="Basic residues" evidence="1">
    <location>
        <begin position="267"/>
        <end position="277"/>
    </location>
</feature>
<organism evidence="2 3">
    <name type="scientific">Coemansia javaensis</name>
    <dbReference type="NCBI Taxonomy" id="2761396"/>
    <lineage>
        <taxon>Eukaryota</taxon>
        <taxon>Fungi</taxon>
        <taxon>Fungi incertae sedis</taxon>
        <taxon>Zoopagomycota</taxon>
        <taxon>Kickxellomycotina</taxon>
        <taxon>Kickxellomycetes</taxon>
        <taxon>Kickxellales</taxon>
        <taxon>Kickxellaceae</taxon>
        <taxon>Coemansia</taxon>
    </lineage>
</organism>
<feature type="region of interest" description="Disordered" evidence="1">
    <location>
        <begin position="250"/>
        <end position="277"/>
    </location>
</feature>
<dbReference type="GO" id="GO:0008033">
    <property type="term" value="P:tRNA processing"/>
    <property type="evidence" value="ECO:0007669"/>
    <property type="project" value="InterPro"/>
</dbReference>
<feature type="compositionally biased region" description="Basic residues" evidence="1">
    <location>
        <begin position="65"/>
        <end position="82"/>
    </location>
</feature>
<dbReference type="PANTHER" id="PTHR28272">
    <property type="entry name" value="RIBONUCLEASES P/MRP PROTEIN SUBUNIT POP3"/>
    <property type="match status" value="1"/>
</dbReference>
<dbReference type="GO" id="GO:0034965">
    <property type="term" value="P:intronic box C/D snoRNA processing"/>
    <property type="evidence" value="ECO:0007669"/>
    <property type="project" value="TreeGrafter"/>
</dbReference>
<dbReference type="Proteomes" id="UP001140217">
    <property type="component" value="Unassembled WGS sequence"/>
</dbReference>
<proteinExistence type="predicted"/>
<comment type="caution">
    <text evidence="2">The sequence shown here is derived from an EMBL/GenBank/DDBJ whole genome shotgun (WGS) entry which is preliminary data.</text>
</comment>
<evidence type="ECO:0000256" key="1">
    <source>
        <dbReference type="SAM" id="MobiDB-lite"/>
    </source>
</evidence>
<reference evidence="2" key="1">
    <citation type="submission" date="2022-07" db="EMBL/GenBank/DDBJ databases">
        <title>Phylogenomic reconstructions and comparative analyses of Kickxellomycotina fungi.</title>
        <authorList>
            <person name="Reynolds N.K."/>
            <person name="Stajich J.E."/>
            <person name="Barry K."/>
            <person name="Grigoriev I.V."/>
            <person name="Crous P."/>
            <person name="Smith M.E."/>
        </authorList>
    </citation>
    <scope>NUCLEOTIDE SEQUENCE</scope>
    <source>
        <strain evidence="2">NBRC 105414</strain>
    </source>
</reference>
<sequence length="277" mass="29095">MEEAKEATTARAASERRQQVFKHALDRPYTTNWPAAKQAVQGEIVDMLCAALQPLGAHFAEARRAAKGAQRRRRRRRQRRAGRQAQGADSRDAGPAEALGAGRPELHRHVVLGINSTTRALERQARRTEPSAAEDLALVVACRGDVEAQLVAHLPGLAHAARGGSAADSALRLVGAAAGAEKRLAAATGQQRVSVVGIRAGDAALDAVIQRARAGVAAPAVPWVGSDLRPALHPMAVRELHTTAPIRDKAAAAAAKKRGPAATGAQPRKKAKAVPQV</sequence>
<feature type="region of interest" description="Disordered" evidence="1">
    <location>
        <begin position="63"/>
        <end position="102"/>
    </location>
</feature>
<dbReference type="InterPro" id="IPR013241">
    <property type="entry name" value="RNase_P_Pop3"/>
</dbReference>
<dbReference type="EC" id="3.1.26.5" evidence="2"/>
<protein>
    <submittedName>
        <fullName evidence="2">RNase P and RNase MRP subunit</fullName>
        <ecNumber evidence="2">3.1.26.5</ecNumber>
    </submittedName>
</protein>
<keyword evidence="3" id="KW-1185">Reference proteome</keyword>
<dbReference type="PANTHER" id="PTHR28272:SF1">
    <property type="entry name" value="RIBONUCLEASES P_MRP PROTEIN SUBUNIT POP3"/>
    <property type="match status" value="1"/>
</dbReference>